<gene>
    <name evidence="1" type="ORF">BCS93_04610</name>
</gene>
<reference evidence="2" key="1">
    <citation type="submission" date="2016-07" db="EMBL/GenBank/DDBJ databases">
        <title>Nontailed viruses are major unrecognized killers of bacteria in the ocean.</title>
        <authorList>
            <person name="Kauffman K."/>
            <person name="Hussain F."/>
            <person name="Yang J."/>
            <person name="Arevalo P."/>
            <person name="Brown J."/>
            <person name="Cutler M."/>
            <person name="Kelly L."/>
            <person name="Polz M.F."/>
        </authorList>
    </citation>
    <scope>NUCLEOTIDE SEQUENCE [LARGE SCALE GENOMIC DNA]</scope>
    <source>
        <strain evidence="2">10N.222.49.A5</strain>
    </source>
</reference>
<proteinExistence type="predicted"/>
<dbReference type="Proteomes" id="UP000235611">
    <property type="component" value="Unassembled WGS sequence"/>
</dbReference>
<comment type="caution">
    <text evidence="1">The sequence shown here is derived from an EMBL/GenBank/DDBJ whole genome shotgun (WGS) entry which is preliminary data.</text>
</comment>
<sequence>MDSTPSKRICTKIDHCAYIVNHNITQVFQFEKSFVINLNDGNSFEVMRNEDFGAEDYTSPELDSVQFPVHVEANEYHRIQREIGEYLGIELKDPLFEDIEL</sequence>
<dbReference type="AlphaFoldDB" id="A0AAP8MZJ9"/>
<evidence type="ECO:0000313" key="2">
    <source>
        <dbReference type="Proteomes" id="UP000235611"/>
    </source>
</evidence>
<evidence type="ECO:0000313" key="1">
    <source>
        <dbReference type="EMBL" id="PMP14075.1"/>
    </source>
</evidence>
<dbReference type="RefSeq" id="WP_102460355.1">
    <property type="nucleotide sequence ID" value="NZ_MCXS01000025.1"/>
</dbReference>
<name>A0AAP8MZJ9_9VIBR</name>
<organism evidence="1 2">
    <name type="scientific">Vibrio breoganii</name>
    <dbReference type="NCBI Taxonomy" id="553239"/>
    <lineage>
        <taxon>Bacteria</taxon>
        <taxon>Pseudomonadati</taxon>
        <taxon>Pseudomonadota</taxon>
        <taxon>Gammaproteobacteria</taxon>
        <taxon>Vibrionales</taxon>
        <taxon>Vibrionaceae</taxon>
        <taxon>Vibrio</taxon>
    </lineage>
</organism>
<protein>
    <submittedName>
        <fullName evidence="1">Uncharacterized protein</fullName>
    </submittedName>
</protein>
<accession>A0AAP8MZJ9</accession>
<dbReference type="EMBL" id="MDBO01000036">
    <property type="protein sequence ID" value="PMP14075.1"/>
    <property type="molecule type" value="Genomic_DNA"/>
</dbReference>